<name>A0A2N3PTA1_9PROT</name>
<dbReference type="InterPro" id="IPR016040">
    <property type="entry name" value="NAD(P)-bd_dom"/>
</dbReference>
<dbReference type="Pfam" id="PF13460">
    <property type="entry name" value="NAD_binding_10"/>
    <property type="match status" value="1"/>
</dbReference>
<organism evidence="2 3">
    <name type="scientific">Telmatospirillum siberiense</name>
    <dbReference type="NCBI Taxonomy" id="382514"/>
    <lineage>
        <taxon>Bacteria</taxon>
        <taxon>Pseudomonadati</taxon>
        <taxon>Pseudomonadota</taxon>
        <taxon>Alphaproteobacteria</taxon>
        <taxon>Rhodospirillales</taxon>
        <taxon>Rhodospirillaceae</taxon>
        <taxon>Telmatospirillum</taxon>
    </lineage>
</organism>
<dbReference type="Gene3D" id="3.40.50.720">
    <property type="entry name" value="NAD(P)-binding Rossmann-like Domain"/>
    <property type="match status" value="1"/>
</dbReference>
<keyword evidence="3" id="KW-1185">Reference proteome</keyword>
<dbReference type="PANTHER" id="PTHR47129:SF1">
    <property type="entry name" value="NMRA-LIKE DOMAIN-CONTAINING PROTEIN"/>
    <property type="match status" value="1"/>
</dbReference>
<evidence type="ECO:0000259" key="1">
    <source>
        <dbReference type="Pfam" id="PF13460"/>
    </source>
</evidence>
<dbReference type="SUPFAM" id="SSF51735">
    <property type="entry name" value="NAD(P)-binding Rossmann-fold domains"/>
    <property type="match status" value="1"/>
</dbReference>
<evidence type="ECO:0000313" key="3">
    <source>
        <dbReference type="Proteomes" id="UP000233293"/>
    </source>
</evidence>
<evidence type="ECO:0000313" key="2">
    <source>
        <dbReference type="EMBL" id="PKU23606.1"/>
    </source>
</evidence>
<accession>A0A2N3PTA1</accession>
<dbReference type="OrthoDB" id="7771794at2"/>
<dbReference type="EMBL" id="PIUM01000019">
    <property type="protein sequence ID" value="PKU23606.1"/>
    <property type="molecule type" value="Genomic_DNA"/>
</dbReference>
<dbReference type="CDD" id="cd05269">
    <property type="entry name" value="TMR_SDR_a"/>
    <property type="match status" value="1"/>
</dbReference>
<sequence length="289" mass="29823">MSSTRLLVTGAGGQLGHLVVSRLLELVPPSQIVATVRNVEAGRSLAARGVEIRIADYTRSETLDAAFAGIGRLLLISSNALGQRVAQHKNVIEAAKRAGVGLLAYTSLLRADGSPLGLAGEHRETEALLRNSGLPFVLLRNGWYTENYTAAVPTALAHGVLIGGAGAGRIASAARADYAAAAAAVLTATENLGGRTFELAGDQSYTLTELAAEITRQSGRQVVYKNLSRADHKAALLGAGLPEPVADLLSDSDAGAAKGALFDDGRQLSTLIGRPTTPLAASITAALKQ</sequence>
<comment type="caution">
    <text evidence="2">The sequence shown here is derived from an EMBL/GenBank/DDBJ whole genome shotgun (WGS) entry which is preliminary data.</text>
</comment>
<gene>
    <name evidence="2" type="ORF">CWS72_15985</name>
</gene>
<dbReference type="InterPro" id="IPR052718">
    <property type="entry name" value="NmrA-type_oxidoreductase"/>
</dbReference>
<dbReference type="AlphaFoldDB" id="A0A2N3PTA1"/>
<dbReference type="PANTHER" id="PTHR47129">
    <property type="entry name" value="QUINONE OXIDOREDUCTASE 2"/>
    <property type="match status" value="1"/>
</dbReference>
<proteinExistence type="predicted"/>
<dbReference type="Proteomes" id="UP000233293">
    <property type="component" value="Unassembled WGS sequence"/>
</dbReference>
<reference evidence="3" key="1">
    <citation type="submission" date="2017-12" db="EMBL/GenBank/DDBJ databases">
        <title>Draft genome sequence of Telmatospirillum siberiense 26-4b1T, an acidotolerant peatland alphaproteobacterium potentially involved in sulfur cycling.</title>
        <authorList>
            <person name="Hausmann B."/>
            <person name="Pjevac P."/>
            <person name="Schreck K."/>
            <person name="Herbold C.W."/>
            <person name="Daims H."/>
            <person name="Wagner M."/>
            <person name="Pester M."/>
            <person name="Loy A."/>
        </authorList>
    </citation>
    <scope>NUCLEOTIDE SEQUENCE [LARGE SCALE GENOMIC DNA]</scope>
    <source>
        <strain evidence="3">26-4b1</strain>
    </source>
</reference>
<feature type="domain" description="NAD(P)-binding" evidence="1">
    <location>
        <begin position="10"/>
        <end position="187"/>
    </location>
</feature>
<protein>
    <submittedName>
        <fullName evidence="2">NAD(P)-dependent oxidoreductase</fullName>
    </submittedName>
</protein>
<dbReference type="InterPro" id="IPR036291">
    <property type="entry name" value="NAD(P)-bd_dom_sf"/>
</dbReference>
<dbReference type="Gene3D" id="3.90.25.10">
    <property type="entry name" value="UDP-galactose 4-epimerase, domain 1"/>
    <property type="match status" value="1"/>
</dbReference>